<dbReference type="InterPro" id="IPR023353">
    <property type="entry name" value="LemA-like_dom_sf"/>
</dbReference>
<organism evidence="7 8">
    <name type="scientific">Erwinia persicina</name>
    <dbReference type="NCBI Taxonomy" id="55211"/>
    <lineage>
        <taxon>Bacteria</taxon>
        <taxon>Pseudomonadati</taxon>
        <taxon>Pseudomonadota</taxon>
        <taxon>Gammaproteobacteria</taxon>
        <taxon>Enterobacterales</taxon>
        <taxon>Erwiniaceae</taxon>
        <taxon>Erwinia</taxon>
    </lineage>
</organism>
<dbReference type="PROSITE" id="PS51257">
    <property type="entry name" value="PROKAR_LIPOPROTEIN"/>
    <property type="match status" value="1"/>
</dbReference>
<keyword evidence="5" id="KW-0472">Membrane</keyword>
<dbReference type="GO" id="GO:0016020">
    <property type="term" value="C:membrane"/>
    <property type="evidence" value="ECO:0007669"/>
    <property type="project" value="UniProtKB-SubCell"/>
</dbReference>
<accession>A0A3Q8H9H6</accession>
<evidence type="ECO:0000256" key="3">
    <source>
        <dbReference type="ARBA" id="ARBA00022692"/>
    </source>
</evidence>
<gene>
    <name evidence="7" type="ORF">EpCFBP13511_10070</name>
    <name evidence="6" type="ORF">IFT93_06795</name>
</gene>
<evidence type="ECO:0000313" key="7">
    <source>
        <dbReference type="EMBL" id="TKJ90931.1"/>
    </source>
</evidence>
<keyword evidence="3" id="KW-0812">Transmembrane</keyword>
<evidence type="ECO:0000313" key="8">
    <source>
        <dbReference type="Proteomes" id="UP000306393"/>
    </source>
</evidence>
<dbReference type="RefSeq" id="WP_118665879.1">
    <property type="nucleotide sequence ID" value="NZ_CP022725.1"/>
</dbReference>
<dbReference type="Pfam" id="PF04011">
    <property type="entry name" value="LemA"/>
    <property type="match status" value="1"/>
</dbReference>
<keyword evidence="4" id="KW-1133">Transmembrane helix</keyword>
<comment type="subcellular location">
    <subcellularLocation>
        <location evidence="1">Membrane</location>
        <topology evidence="1">Single-pass membrane protein</topology>
    </subcellularLocation>
</comment>
<evidence type="ECO:0000256" key="2">
    <source>
        <dbReference type="ARBA" id="ARBA00008854"/>
    </source>
</evidence>
<proteinExistence type="inferred from homology"/>
<comment type="caution">
    <text evidence="7">The sequence shown here is derived from an EMBL/GenBank/DDBJ whole genome shotgun (WGS) entry which is preliminary data.</text>
</comment>
<dbReference type="PANTHER" id="PTHR34478:SF2">
    <property type="entry name" value="MEMBRANE PROTEIN"/>
    <property type="match status" value="1"/>
</dbReference>
<dbReference type="Gene3D" id="1.20.1440.20">
    <property type="entry name" value="LemA-like domain"/>
    <property type="match status" value="1"/>
</dbReference>
<dbReference type="EMBL" id="JACYNN010000003">
    <property type="protein sequence ID" value="MBD8106135.1"/>
    <property type="molecule type" value="Genomic_DNA"/>
</dbReference>
<evidence type="ECO:0000256" key="4">
    <source>
        <dbReference type="ARBA" id="ARBA00022989"/>
    </source>
</evidence>
<dbReference type="Proteomes" id="UP000306393">
    <property type="component" value="Unassembled WGS sequence"/>
</dbReference>
<dbReference type="InterPro" id="IPR007156">
    <property type="entry name" value="MamQ_LemA"/>
</dbReference>
<dbReference type="SUPFAM" id="SSF140478">
    <property type="entry name" value="LemA-like"/>
    <property type="match status" value="1"/>
</dbReference>
<sequence>MSFSARFRWLLLLPVMFWLSGCDYNQIQQRDEAVSAEWSEVLNQYQRRADLIPNLVSTAKASASHEAEVFKSIADARAKIGSLTQVQNAPDNAQAMQAFQQSQSELSSAMSRLLVISERYPDLKADRMFSTLMVQLEGTENRITVARQRYVRAVQDYNLLIRQFPGSLTARVMGYQRKENFQPENVKQISTAPQVDFSKPASAN</sequence>
<comment type="similarity">
    <text evidence="2">Belongs to the LemA family.</text>
</comment>
<dbReference type="EMBL" id="QGAC01000008">
    <property type="protein sequence ID" value="TKJ90931.1"/>
    <property type="molecule type" value="Genomic_DNA"/>
</dbReference>
<dbReference type="KEGG" id="epe:CI789_15780"/>
<dbReference type="Proteomes" id="UP000661012">
    <property type="component" value="Unassembled WGS sequence"/>
</dbReference>
<name>A0A3Q8H9H6_9GAMM</name>
<reference evidence="6 9" key="2">
    <citation type="journal article" date="2020" name="FEMS Microbiol. Ecol.">
        <title>Temporal dynamics of bacterial communities during seed development and maturation.</title>
        <authorList>
            <person name="Chesneau G."/>
            <person name="Torres-Cortes G."/>
            <person name="Briand M."/>
            <person name="Darrasse A."/>
            <person name="Preveaux A."/>
            <person name="Marais C."/>
            <person name="Jacques M.A."/>
            <person name="Shade A."/>
            <person name="Barret M."/>
        </authorList>
    </citation>
    <scope>NUCLEOTIDE SEQUENCE [LARGE SCALE GENOMIC DNA]</scope>
    <source>
        <strain evidence="6 9">CFBP13732</strain>
    </source>
</reference>
<dbReference type="PANTHER" id="PTHR34478">
    <property type="entry name" value="PROTEIN LEMA"/>
    <property type="match status" value="1"/>
</dbReference>
<dbReference type="STRING" id="1219360.GCA_001571305_02558"/>
<evidence type="ECO:0000256" key="1">
    <source>
        <dbReference type="ARBA" id="ARBA00004167"/>
    </source>
</evidence>
<reference evidence="7 8" key="1">
    <citation type="journal article" date="2019" name="Sci. Rep.">
        <title>Differences in resource use lead to coexistence of seed-transmitted microbial populations.</title>
        <authorList>
            <person name="Torres-Cortes G."/>
            <person name="Garcia B.J."/>
            <person name="Compant S."/>
            <person name="Rezki S."/>
            <person name="Jones P."/>
            <person name="Preveaux A."/>
            <person name="Briand M."/>
            <person name="Roulet A."/>
            <person name="Bouchez O."/>
            <person name="Jacobson D."/>
            <person name="Barret M."/>
        </authorList>
    </citation>
    <scope>NUCLEOTIDE SEQUENCE [LARGE SCALE GENOMIC DNA]</scope>
    <source>
        <strain evidence="7 8">CFBP13511</strain>
    </source>
</reference>
<dbReference type="AlphaFoldDB" id="A0A3Q8H9H6"/>
<dbReference type="OrthoDB" id="9804152at2"/>
<evidence type="ECO:0000313" key="9">
    <source>
        <dbReference type="Proteomes" id="UP000661012"/>
    </source>
</evidence>
<protein>
    <submittedName>
        <fullName evidence="6">LemA family protein</fullName>
    </submittedName>
</protein>
<evidence type="ECO:0000313" key="6">
    <source>
        <dbReference type="EMBL" id="MBD8106135.1"/>
    </source>
</evidence>
<evidence type="ECO:0000256" key="5">
    <source>
        <dbReference type="ARBA" id="ARBA00023136"/>
    </source>
</evidence>
<keyword evidence="9" id="KW-1185">Reference proteome</keyword>